<evidence type="ECO:0000313" key="2">
    <source>
        <dbReference type="Proteomes" id="UP000479710"/>
    </source>
</evidence>
<protein>
    <submittedName>
        <fullName evidence="1">Uncharacterized protein</fullName>
    </submittedName>
</protein>
<comment type="caution">
    <text evidence="1">The sequence shown here is derived from an EMBL/GenBank/DDBJ whole genome shotgun (WGS) entry which is preliminary data.</text>
</comment>
<accession>A0A6G1ER87</accession>
<reference evidence="1 2" key="1">
    <citation type="submission" date="2019-11" db="EMBL/GenBank/DDBJ databases">
        <title>Whole genome sequence of Oryza granulata.</title>
        <authorList>
            <person name="Li W."/>
        </authorList>
    </citation>
    <scope>NUCLEOTIDE SEQUENCE [LARGE SCALE GENOMIC DNA]</scope>
    <source>
        <strain evidence="2">cv. Menghai</strain>
        <tissue evidence="1">Leaf</tissue>
    </source>
</reference>
<dbReference type="Proteomes" id="UP000479710">
    <property type="component" value="Unassembled WGS sequence"/>
</dbReference>
<organism evidence="1 2">
    <name type="scientific">Oryza meyeriana var. granulata</name>
    <dbReference type="NCBI Taxonomy" id="110450"/>
    <lineage>
        <taxon>Eukaryota</taxon>
        <taxon>Viridiplantae</taxon>
        <taxon>Streptophyta</taxon>
        <taxon>Embryophyta</taxon>
        <taxon>Tracheophyta</taxon>
        <taxon>Spermatophyta</taxon>
        <taxon>Magnoliopsida</taxon>
        <taxon>Liliopsida</taxon>
        <taxon>Poales</taxon>
        <taxon>Poaceae</taxon>
        <taxon>BOP clade</taxon>
        <taxon>Oryzoideae</taxon>
        <taxon>Oryzeae</taxon>
        <taxon>Oryzinae</taxon>
        <taxon>Oryza</taxon>
        <taxon>Oryza meyeriana</taxon>
    </lineage>
</organism>
<dbReference type="EMBL" id="SPHZ02000003">
    <property type="protein sequence ID" value="KAF0927168.1"/>
    <property type="molecule type" value="Genomic_DNA"/>
</dbReference>
<proteinExistence type="predicted"/>
<sequence length="137" mass="15138">MEAEPGVTACRIWGYHTQIRLLAGSVCGARFSSWRMMAATVQERRPPQHAALLKGLLTHLGSKPFGLQGLTVWLGRASTSLVVVKLELRHRQGATCGNDDMSPVELCAWPWLFSSIGFQFDGILDVTSTGVRRQWAQ</sequence>
<keyword evidence="2" id="KW-1185">Reference proteome</keyword>
<name>A0A6G1ER87_9ORYZ</name>
<evidence type="ECO:0000313" key="1">
    <source>
        <dbReference type="EMBL" id="KAF0927168.1"/>
    </source>
</evidence>
<gene>
    <name evidence="1" type="ORF">E2562_030975</name>
</gene>
<dbReference type="AlphaFoldDB" id="A0A6G1ER87"/>